<evidence type="ECO:0000313" key="1">
    <source>
        <dbReference type="EMBL" id="NYT86486.1"/>
    </source>
</evidence>
<dbReference type="AlphaFoldDB" id="A0A853H0H9"/>
<dbReference type="EMBL" id="JACCEV010000003">
    <property type="protein sequence ID" value="NYT86486.1"/>
    <property type="molecule type" value="Genomic_DNA"/>
</dbReference>
<dbReference type="OrthoDB" id="9801841at2"/>
<accession>A0A853H0H9</accession>
<protein>
    <submittedName>
        <fullName evidence="1">Type VI secretion system-associated protein TagF</fullName>
    </submittedName>
</protein>
<comment type="caution">
    <text evidence="1">The sequence shown here is derived from an EMBL/GenBank/DDBJ whole genome shotgun (WGS) entry which is preliminary data.</text>
</comment>
<dbReference type="InterPro" id="IPR017748">
    <property type="entry name" value="TagF"/>
</dbReference>
<dbReference type="RefSeq" id="WP_130040210.1">
    <property type="nucleotide sequence ID" value="NZ_JACCEV010000003.1"/>
</dbReference>
<name>A0A853H0H9_9BURK</name>
<dbReference type="Pfam" id="PF09867">
    <property type="entry name" value="TagF_N"/>
    <property type="match status" value="1"/>
</dbReference>
<gene>
    <name evidence="1" type="primary">tagF</name>
    <name evidence="1" type="ORF">H0A62_12810</name>
</gene>
<dbReference type="PIRSF" id="PIRSF029287">
    <property type="entry name" value="UCP029287"/>
    <property type="match status" value="1"/>
</dbReference>
<dbReference type="InterPro" id="IPR038225">
    <property type="entry name" value="TagF_sf"/>
</dbReference>
<proteinExistence type="predicted"/>
<keyword evidence="2" id="KW-1185">Reference proteome</keyword>
<dbReference type="NCBIfam" id="TIGR03373">
    <property type="entry name" value="VI_minor_4"/>
    <property type="match status" value="1"/>
</dbReference>
<evidence type="ECO:0000313" key="2">
    <source>
        <dbReference type="Proteomes" id="UP000554144"/>
    </source>
</evidence>
<dbReference type="Gene3D" id="3.40.1730.10">
    <property type="entry name" value="pa0076 domain"/>
    <property type="match status" value="1"/>
</dbReference>
<dbReference type="Proteomes" id="UP000554144">
    <property type="component" value="Unassembled WGS sequence"/>
</dbReference>
<reference evidence="1 2" key="1">
    <citation type="submission" date="2020-07" db="EMBL/GenBank/DDBJ databases">
        <title>Taxonomic revisions and descriptions of new bacterial species based on genomic comparisons in the high-G+C-content subgroup of the family Alcaligenaceae.</title>
        <authorList>
            <person name="Szabo A."/>
            <person name="Felfoldi T."/>
        </authorList>
    </citation>
    <scope>NUCLEOTIDE SEQUENCE [LARGE SCALE GENOMIC DNA]</scope>
    <source>
        <strain evidence="1 2">DSM 25667</strain>
    </source>
</reference>
<organism evidence="1 2">
    <name type="scientific">Pollutimonas harenae</name>
    <dbReference type="NCBI Taxonomy" id="657015"/>
    <lineage>
        <taxon>Bacteria</taxon>
        <taxon>Pseudomonadati</taxon>
        <taxon>Pseudomonadota</taxon>
        <taxon>Betaproteobacteria</taxon>
        <taxon>Burkholderiales</taxon>
        <taxon>Alcaligenaceae</taxon>
        <taxon>Pollutimonas</taxon>
    </lineage>
</organism>
<sequence length="243" mass="26871">MWNRDVEAWWGAVGWYGKMPANGDFVHRRLSRELMQWWDKWLQMGVAGMRQRDAASIEAAYQDAPLWNFAIPAGLGSGAVQLGCMGPSRDRVGRCYPLAIVLSVPEQDFGPAVLTGASGFYRQLGISLLAALRHGCNPEQFDQSLRQACLEINTMVREQRPAVADPGADILSVLNVGHGSPLLVGDHDELGWKDLPSFFNPSSHTSYWWTNTIEGSAYKSHVHGGALNATLFNKLFISHAGYR</sequence>